<dbReference type="GO" id="GO:0008410">
    <property type="term" value="F:CoA-transferase activity"/>
    <property type="evidence" value="ECO:0007669"/>
    <property type="project" value="InterPro"/>
</dbReference>
<protein>
    <submittedName>
        <fullName evidence="5">Propionate CoA-transferase</fullName>
    </submittedName>
</protein>
<accession>A0A3N2DD68</accession>
<dbReference type="EMBL" id="RKHQ01000001">
    <property type="protein sequence ID" value="ROR97730.1"/>
    <property type="molecule type" value="Genomic_DNA"/>
</dbReference>
<keyword evidence="2 3" id="KW-0808">Transferase</keyword>
<comment type="similarity">
    <text evidence="1 3">Belongs to the 3-oxoacid CoA-transferase family.</text>
</comment>
<evidence type="ECO:0000256" key="4">
    <source>
        <dbReference type="PIRSR" id="PIRSR000858-1"/>
    </source>
</evidence>
<reference evidence="5 6" key="1">
    <citation type="submission" date="2018-11" db="EMBL/GenBank/DDBJ databases">
        <title>Sequencing the genomes of 1000 actinobacteria strains.</title>
        <authorList>
            <person name="Klenk H.-P."/>
        </authorList>
    </citation>
    <scope>NUCLEOTIDE SEQUENCE [LARGE SCALE GENOMIC DNA]</scope>
    <source>
        <strain evidence="5 6">DSM 13521</strain>
    </source>
</reference>
<evidence type="ECO:0000313" key="5">
    <source>
        <dbReference type="EMBL" id="ROR97730.1"/>
    </source>
</evidence>
<dbReference type="InterPro" id="IPR004165">
    <property type="entry name" value="CoA_trans_fam_I"/>
</dbReference>
<dbReference type="RefSeq" id="WP_123739731.1">
    <property type="nucleotide sequence ID" value="NZ_RKHQ01000001.1"/>
</dbReference>
<dbReference type="PANTHER" id="PTHR43293">
    <property type="entry name" value="ACETATE COA-TRANSFERASE YDIF"/>
    <property type="match status" value="1"/>
</dbReference>
<evidence type="ECO:0000313" key="6">
    <source>
        <dbReference type="Proteomes" id="UP000275356"/>
    </source>
</evidence>
<comment type="caution">
    <text evidence="5">The sequence shown here is derived from an EMBL/GenBank/DDBJ whole genome shotgun (WGS) entry which is preliminary data.</text>
</comment>
<evidence type="ECO:0000256" key="2">
    <source>
        <dbReference type="ARBA" id="ARBA00022679"/>
    </source>
</evidence>
<name>A0A3N2DD68_9MICO</name>
<dbReference type="Proteomes" id="UP000275356">
    <property type="component" value="Unassembled WGS sequence"/>
</dbReference>
<evidence type="ECO:0000256" key="3">
    <source>
        <dbReference type="PIRNR" id="PIRNR000858"/>
    </source>
</evidence>
<keyword evidence="6" id="KW-1185">Reference proteome</keyword>
<evidence type="ECO:0000256" key="1">
    <source>
        <dbReference type="ARBA" id="ARBA00007154"/>
    </source>
</evidence>
<dbReference type="AlphaFoldDB" id="A0A3N2DD68"/>
<dbReference type="GO" id="GO:0046952">
    <property type="term" value="P:ketone body catabolic process"/>
    <property type="evidence" value="ECO:0007669"/>
    <property type="project" value="InterPro"/>
</dbReference>
<dbReference type="SUPFAM" id="SSF100950">
    <property type="entry name" value="NagB/RpiA/CoA transferase-like"/>
    <property type="match status" value="2"/>
</dbReference>
<dbReference type="PIRSF" id="PIRSF000858">
    <property type="entry name" value="SCOT-t"/>
    <property type="match status" value="1"/>
</dbReference>
<dbReference type="OrthoDB" id="9813111at2"/>
<dbReference type="Pfam" id="PF01144">
    <property type="entry name" value="CoA_trans"/>
    <property type="match status" value="1"/>
</dbReference>
<dbReference type="InterPro" id="IPR014388">
    <property type="entry name" value="3-oxoacid_CoA-transferase"/>
</dbReference>
<gene>
    <name evidence="5" type="ORF">EDD28_2336</name>
</gene>
<proteinExistence type="inferred from homology"/>
<feature type="active site" description="5-glutamyl coenzyme A thioester intermediate" evidence="4">
    <location>
        <position position="323"/>
    </location>
</feature>
<sequence length="526" mass="56119">MAQVITAVEAARLIKDDDTVALSGFGLSCVNMEVIAALEQRWLAEQAPRNLTIVNSSAVGARGRREGLSKLAYAGLVGRWVGGIMSASPALGALAMANELECHNLPQGVITALYREIAARRPGVITKVGIGTFVDPRLEGGKVNDVTTRDLVSLLELDGQEYLFYRAFPIDVGLIRGTYADEMGNLTMEHEGLKMEVLPIAQAVHNSGGIVIAQAKGIARTGSLDPNLVRVPGNVVDYVVVSEPENHMQTENTQYNPAFSGQIRVPVSGFKPVPLTERKVMARRAAAEVRPGDVMNLGVGVPAEVGVIMSDEGVADYALLTTEAGAVGGTAADDKNFGHSYNALAQLGMHEQFDYYDGGGLDLTVLGLAQADSHGNLNVSKFNGKVAGCGGFINITATAKRVVFAGTFTAGGLEVEFVDGAVRVVTEGRIRKFVRDVEQVTFSGAQATRNAQKVVYVTERAVFELVDGVMTLTEIAPGIDLQTQILDQMDFVPAIAQPLREMDPGLFREEWGGLKQYIDDQVAAGI</sequence>
<organism evidence="5 6">
    <name type="scientific">Salana multivorans</name>
    <dbReference type="NCBI Taxonomy" id="120377"/>
    <lineage>
        <taxon>Bacteria</taxon>
        <taxon>Bacillati</taxon>
        <taxon>Actinomycetota</taxon>
        <taxon>Actinomycetes</taxon>
        <taxon>Micrococcales</taxon>
        <taxon>Beutenbergiaceae</taxon>
        <taxon>Salana</taxon>
    </lineage>
</organism>
<dbReference type="PANTHER" id="PTHR43293:SF1">
    <property type="entry name" value="ACETATE COA-TRANSFERASE YDIF"/>
    <property type="match status" value="1"/>
</dbReference>
<dbReference type="Gene3D" id="3.40.1080.10">
    <property type="entry name" value="Glutaconate Coenzyme A-transferase"/>
    <property type="match status" value="2"/>
</dbReference>
<dbReference type="InterPro" id="IPR037171">
    <property type="entry name" value="NagB/RpiA_transferase-like"/>
</dbReference>
<dbReference type="SMART" id="SM00882">
    <property type="entry name" value="CoA_trans"/>
    <property type="match status" value="1"/>
</dbReference>